<evidence type="ECO:0000256" key="3">
    <source>
        <dbReference type="ARBA" id="ARBA00022729"/>
    </source>
</evidence>
<keyword evidence="2" id="KW-0964">Secreted</keyword>
<dbReference type="PROSITE" id="PS50847">
    <property type="entry name" value="GRAM_POS_ANCHORING"/>
    <property type="match status" value="1"/>
</dbReference>
<feature type="compositionally biased region" description="Gly residues" evidence="5">
    <location>
        <begin position="647"/>
        <end position="660"/>
    </location>
</feature>
<evidence type="ECO:0000256" key="5">
    <source>
        <dbReference type="SAM" id="MobiDB-lite"/>
    </source>
</evidence>
<accession>A0AAU7VRU7</accession>
<keyword evidence="4" id="KW-0572">Peptidoglycan-anchor</keyword>
<evidence type="ECO:0000256" key="1">
    <source>
        <dbReference type="ARBA" id="ARBA00022512"/>
    </source>
</evidence>
<feature type="region of interest" description="Disordered" evidence="5">
    <location>
        <begin position="630"/>
        <end position="660"/>
    </location>
</feature>
<keyword evidence="6" id="KW-1133">Transmembrane helix</keyword>
<feature type="transmembrane region" description="Helical" evidence="6">
    <location>
        <begin position="668"/>
        <end position="690"/>
    </location>
</feature>
<dbReference type="RefSeq" id="WP_350350657.1">
    <property type="nucleotide sequence ID" value="NZ_CP158357.1"/>
</dbReference>
<proteinExistence type="predicted"/>
<protein>
    <recommendedName>
        <fullName evidence="8">Gram-positive cocci surface proteins LPxTG domain-containing protein</fullName>
    </recommendedName>
</protein>
<keyword evidence="6" id="KW-0812">Transmembrane</keyword>
<feature type="signal peptide" evidence="7">
    <location>
        <begin position="1"/>
        <end position="36"/>
    </location>
</feature>
<organism evidence="9">
    <name type="scientific">Microbacterium sp. A8/3-1</name>
    <dbReference type="NCBI Taxonomy" id="3160749"/>
    <lineage>
        <taxon>Bacteria</taxon>
        <taxon>Bacillati</taxon>
        <taxon>Actinomycetota</taxon>
        <taxon>Actinomycetes</taxon>
        <taxon>Micrococcales</taxon>
        <taxon>Microbacteriaceae</taxon>
        <taxon>Microbacterium</taxon>
    </lineage>
</organism>
<evidence type="ECO:0000256" key="2">
    <source>
        <dbReference type="ARBA" id="ARBA00022525"/>
    </source>
</evidence>
<dbReference type="InterPro" id="IPR019931">
    <property type="entry name" value="LPXTG_anchor"/>
</dbReference>
<keyword evidence="6" id="KW-0472">Membrane</keyword>
<evidence type="ECO:0000256" key="7">
    <source>
        <dbReference type="SAM" id="SignalP"/>
    </source>
</evidence>
<evidence type="ECO:0000256" key="6">
    <source>
        <dbReference type="SAM" id="Phobius"/>
    </source>
</evidence>
<name>A0AAU7VRU7_9MICO</name>
<dbReference type="EMBL" id="CP158357">
    <property type="protein sequence ID" value="XBX77121.1"/>
    <property type="molecule type" value="Genomic_DNA"/>
</dbReference>
<dbReference type="AlphaFoldDB" id="A0AAU7VRU7"/>
<evidence type="ECO:0000313" key="9">
    <source>
        <dbReference type="EMBL" id="XBX77121.1"/>
    </source>
</evidence>
<sequence>MTSQLRPRLTRLLGALTGIALAVGFSAVAVAAPAQAATTDGVYVGENSHGYDISLTVTDGKVTDVTTSATAFCGVNPPFPFQVPFNEIPDTAIAADGSFQAHWTYQIDADTQAEYWLGGTFHADGSVTNSGSNAADLVGAGLICTGTQFTYEAAIDGVAPQIAVSPNPATLSQITDPNGVVRFTGSGFVPDSTVALFIDGQQAATRTAGADGAVEVILYWQNATVGTHSARFTSGARTAETTLTIIADPTYDPTASVDPSTATVSRLAGAGVVVEGAGFPASAPVEIAFDGAVVTTVTSGADGSLTYPLTRSAVAPGAHTIALTSGPWSASAALTVEADPVVYDPQVVVTPESITQSALAATGVQVAGTGFPENAPVEILFDGAVVTTVTSSASGAVTTTVARAGIAAGTSTVLLRSGAWEASDTVMVTADPVDPAEVTLTPSEIATGALATDGISLSAEGLPADVPVRVLFDGTQVATFTASSAGAGTASFTVADVAAGAHTVQLVQGPGFAPRGGITAALAPGDILGEATLTVTEDPIPSDPELVLGVSSIATDALAATGVLLTGTGFTPDQDVAVAFDGSQVGIVTANADGEVSYILRVPGVAPGAYPVTLAQGDLSAEVTLTVTAASVPGTPGPGTPGPGTPGPGTGPGQSGGGDGLAATGADAVLWTGIASIALALIAAGGLLLVRRRRA</sequence>
<feature type="chain" id="PRO_5043873902" description="Gram-positive cocci surface proteins LPxTG domain-containing protein" evidence="7">
    <location>
        <begin position="37"/>
        <end position="695"/>
    </location>
</feature>
<reference evidence="9" key="1">
    <citation type="submission" date="2024-06" db="EMBL/GenBank/DDBJ databases">
        <title>Draft genome sequence of Microbacterium sp. strain A8/3-1, isolated from Oxytropis tragacanthoides Fisch. ex DC. Root nodules in the Altai region of Russia.</title>
        <authorList>
            <person name="Sazanova A."/>
            <person name="Guro P."/>
            <person name="Kuznetsova I."/>
            <person name="Belimov A."/>
            <person name="Safronova V."/>
        </authorList>
    </citation>
    <scope>NUCLEOTIDE SEQUENCE</scope>
    <source>
        <strain evidence="9">A8/3-1</strain>
    </source>
</reference>
<keyword evidence="1" id="KW-0134">Cell wall</keyword>
<feature type="domain" description="Gram-positive cocci surface proteins LPxTG" evidence="8">
    <location>
        <begin position="661"/>
        <end position="695"/>
    </location>
</feature>
<gene>
    <name evidence="9" type="ORF">ABS642_14515</name>
</gene>
<evidence type="ECO:0000256" key="4">
    <source>
        <dbReference type="ARBA" id="ARBA00023088"/>
    </source>
</evidence>
<evidence type="ECO:0000259" key="8">
    <source>
        <dbReference type="PROSITE" id="PS50847"/>
    </source>
</evidence>
<keyword evidence="3 7" id="KW-0732">Signal</keyword>
<feature type="compositionally biased region" description="Pro residues" evidence="5">
    <location>
        <begin position="635"/>
        <end position="646"/>
    </location>
</feature>